<dbReference type="KEGG" id="psoj:PHYSODRAFT_300250"/>
<evidence type="ECO:0000313" key="1">
    <source>
        <dbReference type="EMBL" id="EGZ17058.1"/>
    </source>
</evidence>
<dbReference type="EMBL" id="JH159154">
    <property type="protein sequence ID" value="EGZ17058.1"/>
    <property type="molecule type" value="Genomic_DNA"/>
</dbReference>
<reference evidence="1 2" key="1">
    <citation type="journal article" date="2006" name="Science">
        <title>Phytophthora genome sequences uncover evolutionary origins and mechanisms of pathogenesis.</title>
        <authorList>
            <person name="Tyler B.M."/>
            <person name="Tripathy S."/>
            <person name="Zhang X."/>
            <person name="Dehal P."/>
            <person name="Jiang R.H."/>
            <person name="Aerts A."/>
            <person name="Arredondo F.D."/>
            <person name="Baxter L."/>
            <person name="Bensasson D."/>
            <person name="Beynon J.L."/>
            <person name="Chapman J."/>
            <person name="Damasceno C.M."/>
            <person name="Dorrance A.E."/>
            <person name="Dou D."/>
            <person name="Dickerman A.W."/>
            <person name="Dubchak I.L."/>
            <person name="Garbelotto M."/>
            <person name="Gijzen M."/>
            <person name="Gordon S.G."/>
            <person name="Govers F."/>
            <person name="Grunwald N.J."/>
            <person name="Huang W."/>
            <person name="Ivors K.L."/>
            <person name="Jones R.W."/>
            <person name="Kamoun S."/>
            <person name="Krampis K."/>
            <person name="Lamour K.H."/>
            <person name="Lee M.K."/>
            <person name="McDonald W.H."/>
            <person name="Medina M."/>
            <person name="Meijer H.J."/>
            <person name="Nordberg E.K."/>
            <person name="Maclean D.J."/>
            <person name="Ospina-Giraldo M.D."/>
            <person name="Morris P.F."/>
            <person name="Phuntumart V."/>
            <person name="Putnam N.H."/>
            <person name="Rash S."/>
            <person name="Rose J.K."/>
            <person name="Sakihama Y."/>
            <person name="Salamov A.A."/>
            <person name="Savidor A."/>
            <person name="Scheuring C.F."/>
            <person name="Smith B.M."/>
            <person name="Sobral B.W."/>
            <person name="Terry A."/>
            <person name="Torto-Alalibo T.A."/>
            <person name="Win J."/>
            <person name="Xu Z."/>
            <person name="Zhang H."/>
            <person name="Grigoriev I.V."/>
            <person name="Rokhsar D.S."/>
            <person name="Boore J.L."/>
        </authorList>
    </citation>
    <scope>NUCLEOTIDE SEQUENCE [LARGE SCALE GENOMIC DNA]</scope>
    <source>
        <strain evidence="1 2">P6497</strain>
    </source>
</reference>
<dbReference type="Proteomes" id="UP000002640">
    <property type="component" value="Unassembled WGS sequence"/>
</dbReference>
<evidence type="ECO:0000313" key="2">
    <source>
        <dbReference type="Proteomes" id="UP000002640"/>
    </source>
</evidence>
<dbReference type="AlphaFoldDB" id="G4ZFZ1"/>
<dbReference type="RefSeq" id="XP_009526116.1">
    <property type="nucleotide sequence ID" value="XM_009527821.1"/>
</dbReference>
<proteinExistence type="predicted"/>
<keyword evidence="2" id="KW-1185">Reference proteome</keyword>
<protein>
    <submittedName>
        <fullName evidence="1">Uncharacterized protein</fullName>
    </submittedName>
</protein>
<dbReference type="GeneID" id="20641837"/>
<name>G4ZFZ1_PHYSP</name>
<accession>G4ZFZ1</accession>
<sequence length="671" mass="76755">MATALFEMEQRWSFILPWCKVLHKKIKLKPLERDWDVWAKVPAGDSDGEEFELDMEWSGEDYFQDKFCQVREALALLAAVAHVDQLAWKYLLKEHCGVRLGKEGSAKLHVERDLPAEYYLVLDHEQDERTAYEEDHLGLNLVQFCGTDHHEMPVDGYLETLAQIAAFDTKLKSYNPGVEIRIPVQCVYDGGPHYLKNILRAEKTIHDMWKSVEPREVRSEQLRCMFVLKPLVADLEDVMTWPAMVTKMGKMMTRNLCFSEVSLCAERHLRDFGSELESRKVFGQLMAHLFGSTRRSREVTYPDRFGCDSDQHQLDLLSLDCDPTLLPVDLHAMGSAMVVNQTTSNLVMQLMFPLEPYDEMTFDHEITTHEWRQWIAYAFFSKRARECSSLESPTLVNIRTMCFEGMQEAFAAILNSEHPEEELFECPRGRVDERDATLKANAPIRWELMVVVNLSRAPQFSHFLQQFNSSALSVTMAALMSNLISVKFTPKNQISPPTKYPLAPCGGSLPRLKPSRQPFCEMCSSSPCVVEQGVVAMESPPGRLQPTCFRSRCKRSCAHNTTIEYFEVIVGRRHQQYLDSFKKLHPKPIDRSLILPTENKLAFLSVLAPSACQPGANKKTNKAPSARLYGVDRHVLSQIFAFAEPPALREVYFRWDVDDYVDEDAGIATFN</sequence>
<gene>
    <name evidence="1" type="ORF">PHYSODRAFT_300250</name>
</gene>
<dbReference type="InParanoid" id="G4ZFZ1"/>
<organism evidence="1 2">
    <name type="scientific">Phytophthora sojae (strain P6497)</name>
    <name type="common">Soybean stem and root rot agent</name>
    <name type="synonym">Phytophthora megasperma f. sp. glycines</name>
    <dbReference type="NCBI Taxonomy" id="1094619"/>
    <lineage>
        <taxon>Eukaryota</taxon>
        <taxon>Sar</taxon>
        <taxon>Stramenopiles</taxon>
        <taxon>Oomycota</taxon>
        <taxon>Peronosporomycetes</taxon>
        <taxon>Peronosporales</taxon>
        <taxon>Peronosporaceae</taxon>
        <taxon>Phytophthora</taxon>
    </lineage>
</organism>